<evidence type="ECO:0000256" key="5">
    <source>
        <dbReference type="ARBA" id="ARBA00022777"/>
    </source>
</evidence>
<keyword evidence="6 11" id="KW-0067">ATP-binding</keyword>
<sequence>MDSNEESQQLEITALKSIFGNDFIESAPPKAWKGAVRLHEFVIRITHSECPDKIVVDLHVKLPKTYPTLACPTFILQKPAKGLSNDQISKLQHYINGEAQKQKGTEMVFTIANMCQDWLVDNVSPPDEVIGSLAIQMKKRAKEEEDARKQREAQEALREQERREREAKELEAQIEADALRQLLEREHQYKQRKRANSETTEVPWLGDTPLETFSHDIVIDGLFHPRRGACLPSMVGLETIYLAEPVCDDLKHIQPLELHIYTFESSYYSTSQGRKKLKQTEEEIKELTAIRHENLVSVFAVKLNLPHSSDPAQLIILMEQAPPVSLHDVLSDSHSLREDRASQYLTQILKALNALHQRGLVHRGIIKLGRAVFHTHLLDLHRSNSFGPHVPPLPEEPACIDGWLSRDAKNESLLLYTRRRDIHNVGIVLLEMVMGLDVTERFGDVQSAIHASSMSPALSRQATTMLVDSKKNGISCMSLLSELAEAARSGMETFDPRTPVPSMYYGSPEIEYFATRAMRQAQRHASRWKDDWEELELLGVNYKRWVQGKGAFGSVVKARNKIDSRIYAVKKVRLKTMQNDNKIMREVNALSRLNHRFIVRYYTTWIEVVEAPSTTVSDDSSAENSVATSAVGSEEEEEDDDSTEDYTQDTTTSAGSVSTSRRRRSTLDERFLPVNGGFGLNIDVEDFSDDMSGSQSSFPSIHFEGSGSAPGSEESSEDEEDVFDTLFTPGAVNHSRGVSSESVPPVTRTLYIQMEFVERQTLKERVDEGISEDEGWRLFHQIIDALVHMTNLGILHRDIKLTNIFIDAQGDCKVGDFGLATSSLAAVDPSDCAPNVATFDGDMTLGQVYVTESIVEVGTRLYIAPEIQQTGRRGPRNHNKADMYSLGIVFFEMNYRFSTGSERIAVLENLRKPGIFFPPSWEPHRTRQKEIITWLLQHDPDKRPTAIDLSQSPLLPPRVEDEYFNQALNMMAKPDTPHHQAVLSLLFNQPTKPSRGFLYDKDLERPEYLSLTGAVQDRLATIFKLHGAVDMEPPLLMPVVDKDEEKNQAHATFIDRMGNLVSLPNNLLVPFARLAAKSNVTRIKRYHIADVYRPNPVAGHPLIQKAAVFDIITQDLEHGPVAAGAELIAVANNILNTFPNLGQMYNIHVSHSSVVEFALGRVAVEQRNAVVEILTQSKSTLAQKRILLMKKGLSRSVVDELELLNEPEDDVEEVIVKLEKITSPLLPLIRPALNELKATLQHAVWTGVDRAITIHPLMLGSQHNYFKDGMILEVVHKSKPSNVLAAGGRYDNLIARHSPLKATTPTAASAPPIPKTDSVASLASTLTVSASPLCAMGLQVALERILAQLAVFQSSYVKNLIKEERSFGYWSPRRCDVYVVSYHKGYLQERMEVVANLWAHGITADLMYESTIGDVEYERVESVCEREGILFTVCPRPRMSKGSQAAFKVKSILSGQEHDVSRAELVGWLQHHIAEQKRVDVQTSGAQNTQDYGTPYGGHHPQDVNVSHTTEVQLILPADIKKQRKHVKHLLADRAFETANQVKASIQAGMPTLAVDVPTAVFDTMCRSSAWLTEEETWKHLASMLPTGQAGYAGHMREAFLKRKGEGWGWVLGFSVKEERMGLVPLS</sequence>
<evidence type="ECO:0000259" key="14">
    <source>
        <dbReference type="PROSITE" id="PS50908"/>
    </source>
</evidence>
<dbReference type="GO" id="GO:0005737">
    <property type="term" value="C:cytoplasm"/>
    <property type="evidence" value="ECO:0007669"/>
    <property type="project" value="TreeGrafter"/>
</dbReference>
<evidence type="ECO:0000256" key="6">
    <source>
        <dbReference type="ARBA" id="ARBA00022840"/>
    </source>
</evidence>
<dbReference type="Pfam" id="PF05773">
    <property type="entry name" value="RWD"/>
    <property type="match status" value="1"/>
</dbReference>
<dbReference type="InterPro" id="IPR036621">
    <property type="entry name" value="Anticodon-bd_dom_sf"/>
</dbReference>
<dbReference type="EC" id="2.7.11.1" evidence="1"/>
<dbReference type="PROSITE" id="PS00108">
    <property type="entry name" value="PROTEIN_KINASE_ST"/>
    <property type="match status" value="1"/>
</dbReference>
<dbReference type="InterPro" id="IPR008271">
    <property type="entry name" value="Ser/Thr_kinase_AS"/>
</dbReference>
<keyword evidence="4 11" id="KW-0547">Nucleotide-binding</keyword>
<dbReference type="OrthoDB" id="341578at2759"/>
<dbReference type="Gene3D" id="3.10.110.10">
    <property type="entry name" value="Ubiquitin Conjugating Enzyme"/>
    <property type="match status" value="1"/>
</dbReference>
<evidence type="ECO:0000256" key="11">
    <source>
        <dbReference type="PIRSR" id="PIRSR000660-2"/>
    </source>
</evidence>
<dbReference type="InterPro" id="IPR016255">
    <property type="entry name" value="Gcn2"/>
</dbReference>
<comment type="similarity">
    <text evidence="7">Belongs to the protein kinase superfamily. Ser/Thr protein kinase family. GCN2 subfamily.</text>
</comment>
<feature type="domain" description="Protein kinase" evidence="13">
    <location>
        <begin position="541"/>
        <end position="955"/>
    </location>
</feature>
<dbReference type="Gene3D" id="3.30.930.10">
    <property type="entry name" value="Bira Bifunctional Protein, Domain 2"/>
    <property type="match status" value="1"/>
</dbReference>
<dbReference type="Proteomes" id="UP000298030">
    <property type="component" value="Unassembled WGS sequence"/>
</dbReference>
<dbReference type="Gene3D" id="3.30.200.20">
    <property type="entry name" value="Phosphorylase Kinase, domain 1"/>
    <property type="match status" value="1"/>
</dbReference>
<feature type="compositionally biased region" description="Acidic residues" evidence="12">
    <location>
        <begin position="633"/>
        <end position="647"/>
    </location>
</feature>
<dbReference type="Gene3D" id="3.40.50.800">
    <property type="entry name" value="Anticodon-binding domain"/>
    <property type="match status" value="1"/>
</dbReference>
<dbReference type="PROSITE" id="PS50011">
    <property type="entry name" value="PROTEIN_KINASE_DOM"/>
    <property type="match status" value="2"/>
</dbReference>
<keyword evidence="5 15" id="KW-0418">Kinase</keyword>
<dbReference type="InterPro" id="IPR041715">
    <property type="entry name" value="HisRS-like_core"/>
</dbReference>
<dbReference type="InterPro" id="IPR016135">
    <property type="entry name" value="UBQ-conjugating_enzyme/RWD"/>
</dbReference>
<protein>
    <recommendedName>
        <fullName evidence="1">non-specific serine/threonine protein kinase</fullName>
        <ecNumber evidence="1">2.7.11.1</ecNumber>
    </recommendedName>
</protein>
<feature type="domain" description="RWD" evidence="14">
    <location>
        <begin position="10"/>
        <end position="122"/>
    </location>
</feature>
<dbReference type="FunFam" id="3.10.110.10:FF:000050">
    <property type="entry name" value="eIF-2-alpha kinase GCN2"/>
    <property type="match status" value="1"/>
</dbReference>
<keyword evidence="3" id="KW-0808">Transferase</keyword>
<comment type="catalytic activity">
    <reaction evidence="9">
        <text>L-seryl-[protein] + ATP = O-phospho-L-seryl-[protein] + ADP + H(+)</text>
        <dbReference type="Rhea" id="RHEA:17989"/>
        <dbReference type="Rhea" id="RHEA-COMP:9863"/>
        <dbReference type="Rhea" id="RHEA-COMP:11604"/>
        <dbReference type="ChEBI" id="CHEBI:15378"/>
        <dbReference type="ChEBI" id="CHEBI:29999"/>
        <dbReference type="ChEBI" id="CHEBI:30616"/>
        <dbReference type="ChEBI" id="CHEBI:83421"/>
        <dbReference type="ChEBI" id="CHEBI:456216"/>
        <dbReference type="EC" id="2.7.11.1"/>
    </reaction>
</comment>
<evidence type="ECO:0000256" key="3">
    <source>
        <dbReference type="ARBA" id="ARBA00022679"/>
    </source>
</evidence>
<feature type="domain" description="Protein kinase" evidence="13">
    <location>
        <begin position="199"/>
        <end position="494"/>
    </location>
</feature>
<dbReference type="SUPFAM" id="SSF54495">
    <property type="entry name" value="UBC-like"/>
    <property type="match status" value="1"/>
</dbReference>
<keyword evidence="16" id="KW-1185">Reference proteome</keyword>
<dbReference type="PROSITE" id="PS50908">
    <property type="entry name" value="RWD"/>
    <property type="match status" value="1"/>
</dbReference>
<evidence type="ECO:0000259" key="13">
    <source>
        <dbReference type="PROSITE" id="PS50011"/>
    </source>
</evidence>
<feature type="region of interest" description="Disordered" evidence="12">
    <location>
        <begin position="690"/>
        <end position="721"/>
    </location>
</feature>
<dbReference type="Gene3D" id="1.10.510.10">
    <property type="entry name" value="Transferase(Phosphotransferase) domain 1"/>
    <property type="match status" value="2"/>
</dbReference>
<dbReference type="InterPro" id="IPR024435">
    <property type="entry name" value="HisRS-related_dom"/>
</dbReference>
<gene>
    <name evidence="15" type="ORF">FA13DRAFT_1755611</name>
</gene>
<dbReference type="SUPFAM" id="SSF55681">
    <property type="entry name" value="Class II aaRS and biotin synthetases"/>
    <property type="match status" value="1"/>
</dbReference>
<evidence type="ECO:0000256" key="7">
    <source>
        <dbReference type="ARBA" id="ARBA00037982"/>
    </source>
</evidence>
<comment type="catalytic activity">
    <reaction evidence="8">
        <text>L-threonyl-[protein] + ATP = O-phospho-L-threonyl-[protein] + ADP + H(+)</text>
        <dbReference type="Rhea" id="RHEA:46608"/>
        <dbReference type="Rhea" id="RHEA-COMP:11060"/>
        <dbReference type="Rhea" id="RHEA-COMP:11605"/>
        <dbReference type="ChEBI" id="CHEBI:15378"/>
        <dbReference type="ChEBI" id="CHEBI:30013"/>
        <dbReference type="ChEBI" id="CHEBI:30616"/>
        <dbReference type="ChEBI" id="CHEBI:61977"/>
        <dbReference type="ChEBI" id="CHEBI:456216"/>
        <dbReference type="EC" id="2.7.11.1"/>
    </reaction>
</comment>
<feature type="region of interest" description="Disordered" evidence="12">
    <location>
        <begin position="614"/>
        <end position="665"/>
    </location>
</feature>
<dbReference type="InterPro" id="IPR006575">
    <property type="entry name" value="RWD_dom"/>
</dbReference>
<dbReference type="SMART" id="SM00591">
    <property type="entry name" value="RWD"/>
    <property type="match status" value="1"/>
</dbReference>
<comment type="caution">
    <text evidence="15">The sequence shown here is derived from an EMBL/GenBank/DDBJ whole genome shotgun (WGS) entry which is preliminary data.</text>
</comment>
<accession>A0A4Y7T4W9</accession>
<dbReference type="InterPro" id="IPR045864">
    <property type="entry name" value="aa-tRNA-synth_II/BPL/LPL"/>
</dbReference>
<dbReference type="GO" id="GO:0005634">
    <property type="term" value="C:nucleus"/>
    <property type="evidence" value="ECO:0007669"/>
    <property type="project" value="TreeGrafter"/>
</dbReference>
<feature type="compositionally biased region" description="Low complexity" evidence="12">
    <location>
        <begin position="704"/>
        <end position="713"/>
    </location>
</feature>
<dbReference type="STRING" id="71717.A0A4Y7T4W9"/>
<evidence type="ECO:0000256" key="12">
    <source>
        <dbReference type="SAM" id="MobiDB-lite"/>
    </source>
</evidence>
<evidence type="ECO:0000256" key="2">
    <source>
        <dbReference type="ARBA" id="ARBA00022527"/>
    </source>
</evidence>
<dbReference type="SUPFAM" id="SSF56112">
    <property type="entry name" value="Protein kinase-like (PK-like)"/>
    <property type="match status" value="2"/>
</dbReference>
<dbReference type="InterPro" id="IPR011009">
    <property type="entry name" value="Kinase-like_dom_sf"/>
</dbReference>
<evidence type="ECO:0000256" key="4">
    <source>
        <dbReference type="ARBA" id="ARBA00022741"/>
    </source>
</evidence>
<evidence type="ECO:0000313" key="16">
    <source>
        <dbReference type="Proteomes" id="UP000298030"/>
    </source>
</evidence>
<feature type="compositionally biased region" description="Polar residues" evidence="12">
    <location>
        <begin position="614"/>
        <end position="631"/>
    </location>
</feature>
<evidence type="ECO:0000256" key="8">
    <source>
        <dbReference type="ARBA" id="ARBA00047899"/>
    </source>
</evidence>
<dbReference type="EMBL" id="QPFP01000028">
    <property type="protein sequence ID" value="TEB29217.1"/>
    <property type="molecule type" value="Genomic_DNA"/>
</dbReference>
<evidence type="ECO:0000256" key="9">
    <source>
        <dbReference type="ARBA" id="ARBA00048679"/>
    </source>
</evidence>
<dbReference type="GO" id="GO:0000077">
    <property type="term" value="P:DNA damage checkpoint signaling"/>
    <property type="evidence" value="ECO:0007669"/>
    <property type="project" value="InterPro"/>
</dbReference>
<dbReference type="Pfam" id="PF13393">
    <property type="entry name" value="tRNA-synt_His"/>
    <property type="match status" value="1"/>
</dbReference>
<feature type="compositionally biased region" description="Low complexity" evidence="12">
    <location>
        <begin position="648"/>
        <end position="659"/>
    </location>
</feature>
<dbReference type="PIRSF" id="PIRSF000660">
    <property type="entry name" value="Ser/Thr_PK_GCN2"/>
    <property type="match status" value="1"/>
</dbReference>
<keyword evidence="2" id="KW-0723">Serine/threonine-protein kinase</keyword>
<evidence type="ECO:0000256" key="10">
    <source>
        <dbReference type="PIRSR" id="PIRSR000660-1"/>
    </source>
</evidence>
<evidence type="ECO:0000256" key="1">
    <source>
        <dbReference type="ARBA" id="ARBA00012513"/>
    </source>
</evidence>
<dbReference type="InterPro" id="IPR000719">
    <property type="entry name" value="Prot_kinase_dom"/>
</dbReference>
<name>A0A4Y7T4W9_COPMI</name>
<evidence type="ECO:0000313" key="15">
    <source>
        <dbReference type="EMBL" id="TEB29217.1"/>
    </source>
</evidence>
<proteinExistence type="inferred from homology"/>
<dbReference type="GO" id="GO:0009893">
    <property type="term" value="P:positive regulation of metabolic process"/>
    <property type="evidence" value="ECO:0007669"/>
    <property type="project" value="UniProtKB-ARBA"/>
</dbReference>
<feature type="region of interest" description="Disordered" evidence="12">
    <location>
        <begin position="144"/>
        <end position="164"/>
    </location>
</feature>
<dbReference type="GO" id="GO:0005524">
    <property type="term" value="F:ATP binding"/>
    <property type="evidence" value="ECO:0007669"/>
    <property type="project" value="UniProtKB-KW"/>
</dbReference>
<dbReference type="PANTHER" id="PTHR11042:SF136">
    <property type="entry name" value="EIF-2-ALPHA KINASE GCN2"/>
    <property type="match status" value="1"/>
</dbReference>
<dbReference type="Pfam" id="PF00069">
    <property type="entry name" value="Pkinase"/>
    <property type="match status" value="3"/>
</dbReference>
<dbReference type="GO" id="GO:0004694">
    <property type="term" value="F:eukaryotic translation initiation factor 2alpha kinase activity"/>
    <property type="evidence" value="ECO:0007669"/>
    <property type="project" value="InterPro"/>
</dbReference>
<feature type="active site" description="Proton acceptor" evidence="10">
    <location>
        <position position="798"/>
    </location>
</feature>
<dbReference type="PANTHER" id="PTHR11042">
    <property type="entry name" value="EUKARYOTIC TRANSLATION INITIATION FACTOR 2-ALPHA KINASE EIF2-ALPHA KINASE -RELATED"/>
    <property type="match status" value="1"/>
</dbReference>
<dbReference type="CDD" id="cd23823">
    <property type="entry name" value="RWD_GCN2"/>
    <property type="match status" value="1"/>
</dbReference>
<reference evidence="15 16" key="1">
    <citation type="journal article" date="2019" name="Nat. Ecol. Evol.">
        <title>Megaphylogeny resolves global patterns of mushroom evolution.</title>
        <authorList>
            <person name="Varga T."/>
            <person name="Krizsan K."/>
            <person name="Foldi C."/>
            <person name="Dima B."/>
            <person name="Sanchez-Garcia M."/>
            <person name="Sanchez-Ramirez S."/>
            <person name="Szollosi G.J."/>
            <person name="Szarkandi J.G."/>
            <person name="Papp V."/>
            <person name="Albert L."/>
            <person name="Andreopoulos W."/>
            <person name="Angelini C."/>
            <person name="Antonin V."/>
            <person name="Barry K.W."/>
            <person name="Bougher N.L."/>
            <person name="Buchanan P."/>
            <person name="Buyck B."/>
            <person name="Bense V."/>
            <person name="Catcheside P."/>
            <person name="Chovatia M."/>
            <person name="Cooper J."/>
            <person name="Damon W."/>
            <person name="Desjardin D."/>
            <person name="Finy P."/>
            <person name="Geml J."/>
            <person name="Haridas S."/>
            <person name="Hughes K."/>
            <person name="Justo A."/>
            <person name="Karasinski D."/>
            <person name="Kautmanova I."/>
            <person name="Kiss B."/>
            <person name="Kocsube S."/>
            <person name="Kotiranta H."/>
            <person name="LaButti K.M."/>
            <person name="Lechner B.E."/>
            <person name="Liimatainen K."/>
            <person name="Lipzen A."/>
            <person name="Lukacs Z."/>
            <person name="Mihaltcheva S."/>
            <person name="Morgado L.N."/>
            <person name="Niskanen T."/>
            <person name="Noordeloos M.E."/>
            <person name="Ohm R.A."/>
            <person name="Ortiz-Santana B."/>
            <person name="Ovrebo C."/>
            <person name="Racz N."/>
            <person name="Riley R."/>
            <person name="Savchenko A."/>
            <person name="Shiryaev A."/>
            <person name="Soop K."/>
            <person name="Spirin V."/>
            <person name="Szebenyi C."/>
            <person name="Tomsovsky M."/>
            <person name="Tulloss R.E."/>
            <person name="Uehling J."/>
            <person name="Grigoriev I.V."/>
            <person name="Vagvolgyi C."/>
            <person name="Papp T."/>
            <person name="Martin F.M."/>
            <person name="Miettinen O."/>
            <person name="Hibbett D.S."/>
            <person name="Nagy L.G."/>
        </authorList>
    </citation>
    <scope>NUCLEOTIDE SEQUENCE [LARGE SCALE GENOMIC DNA]</scope>
    <source>
        <strain evidence="15 16">FP101781</strain>
    </source>
</reference>
<feature type="binding site" evidence="11">
    <location>
        <position position="570"/>
    </location>
    <ligand>
        <name>ATP</name>
        <dbReference type="ChEBI" id="CHEBI:30616"/>
    </ligand>
</feature>
<dbReference type="Pfam" id="PF12745">
    <property type="entry name" value="HGTP_anticodon2"/>
    <property type="match status" value="1"/>
</dbReference>
<dbReference type="SMART" id="SM00220">
    <property type="entry name" value="S_TKc"/>
    <property type="match status" value="1"/>
</dbReference>
<dbReference type="InterPro" id="IPR050339">
    <property type="entry name" value="CC_SR_Kinase"/>
</dbReference>
<organism evidence="15 16">
    <name type="scientific">Coprinellus micaceus</name>
    <name type="common">Glistening ink-cap mushroom</name>
    <name type="synonym">Coprinus micaceus</name>
    <dbReference type="NCBI Taxonomy" id="71717"/>
    <lineage>
        <taxon>Eukaryota</taxon>
        <taxon>Fungi</taxon>
        <taxon>Dikarya</taxon>
        <taxon>Basidiomycota</taxon>
        <taxon>Agaricomycotina</taxon>
        <taxon>Agaricomycetes</taxon>
        <taxon>Agaricomycetidae</taxon>
        <taxon>Agaricales</taxon>
        <taxon>Agaricineae</taxon>
        <taxon>Psathyrellaceae</taxon>
        <taxon>Coprinellus</taxon>
    </lineage>
</organism>